<sequence>MRKLYFILIFIFLPAISFSQEGIVLSNSLQFNRFLINPTFSIVREDKSYINLFYRNQSAPFDDNNRVYFLSYSSRVSDRSGVGISLFANKEGLFNNLGAQTNFSYGIHLSPKSDLTFGANISYYQSSIIQNRVNSIDGAPQMDTLEDGSLVLFQPGFNFSYGNFDFGAYAENLFDYNLRTSESITKFNEKTYSGHLQYTHQFKNNGGILEQGRLMSLTRVRKTGEKNITLGGNLVLDVPKLGWIQAGYDDFYGASAGLGFNLNKNLSIGYTVEKGLSRNFENFGLSHEISLAYVFSPNFTEDRVLLDNEEDLVGEFIEENKLSAKTSEGNTRERLKFEIGFINYIIANQDLIDSRLYREIVEEVGHEIQRLSNQLNQNITQDTLENVNLEGNQYVRYFYIEKDVPAKEKNEISLDEEDSFEGVPLQPKQLKVRADLNNTGLEQVEGFKSTSIKNEMESYYESKLIDFIELFCHDKGCKNQLLIDTDANEILFKQVKGLVSREENVWESVQILYNLIFVGGGNDWGILHIYISIDGKYVNLRPGGTASKVYIEENGRDFETSSYKIHLKEFGQNILEDFEIYLIQKKLGLR</sequence>
<reference evidence="1 2" key="1">
    <citation type="submission" date="2019-05" db="EMBL/GenBank/DDBJ databases">
        <title>Flagellimonas sp. AsT0115, sp. nov., isolated from a marine red algae, Asparagopsis taxiformis.</title>
        <authorList>
            <person name="Kim J."/>
            <person name="Jeong S.E."/>
            <person name="Jeon C.O."/>
        </authorList>
    </citation>
    <scope>NUCLEOTIDE SEQUENCE [LARGE SCALE GENOMIC DNA]</scope>
    <source>
        <strain evidence="1 2">AsT0115</strain>
    </source>
</reference>
<dbReference type="EMBL" id="VCNI01000002">
    <property type="protein sequence ID" value="TMU54809.1"/>
    <property type="molecule type" value="Genomic_DNA"/>
</dbReference>
<accession>A0ABY2WIZ6</accession>
<gene>
    <name evidence="1" type="ORF">FGG15_11450</name>
</gene>
<keyword evidence="2" id="KW-1185">Reference proteome</keyword>
<dbReference type="NCBIfam" id="TIGR03519">
    <property type="entry name" value="T9SS_PorP_fam"/>
    <property type="match status" value="1"/>
</dbReference>
<dbReference type="RefSeq" id="WP_138836319.1">
    <property type="nucleotide sequence ID" value="NZ_VCNI01000002.1"/>
</dbReference>
<proteinExistence type="predicted"/>
<dbReference type="Pfam" id="PF11751">
    <property type="entry name" value="PorP_SprF"/>
    <property type="match status" value="1"/>
</dbReference>
<evidence type="ECO:0000313" key="2">
    <source>
        <dbReference type="Proteomes" id="UP000751614"/>
    </source>
</evidence>
<dbReference type="Proteomes" id="UP000751614">
    <property type="component" value="Unassembled WGS sequence"/>
</dbReference>
<dbReference type="InterPro" id="IPR019861">
    <property type="entry name" value="PorP/SprF_Bacteroidetes"/>
</dbReference>
<name>A0ABY2WIZ6_9FLAO</name>
<organism evidence="1 2">
    <name type="scientific">Flagellimonas algicola</name>
    <dbReference type="NCBI Taxonomy" id="2583815"/>
    <lineage>
        <taxon>Bacteria</taxon>
        <taxon>Pseudomonadati</taxon>
        <taxon>Bacteroidota</taxon>
        <taxon>Flavobacteriia</taxon>
        <taxon>Flavobacteriales</taxon>
        <taxon>Flavobacteriaceae</taxon>
        <taxon>Flagellimonas</taxon>
    </lineage>
</organism>
<protein>
    <submittedName>
        <fullName evidence="1">Type IX secretion system membrane protein PorP/SprF</fullName>
    </submittedName>
</protein>
<comment type="caution">
    <text evidence="1">The sequence shown here is derived from an EMBL/GenBank/DDBJ whole genome shotgun (WGS) entry which is preliminary data.</text>
</comment>
<evidence type="ECO:0000313" key="1">
    <source>
        <dbReference type="EMBL" id="TMU54809.1"/>
    </source>
</evidence>